<keyword evidence="1" id="KW-0812">Transmembrane</keyword>
<protein>
    <submittedName>
        <fullName evidence="2">Uncharacterized protein</fullName>
    </submittedName>
</protein>
<reference evidence="2" key="1">
    <citation type="submission" date="2019-01" db="EMBL/GenBank/DDBJ databases">
        <title>Genomic signatures and co-occurrence patterns of the ultra-small Saccharimodia (Patescibacteria phylum) suggest a symbiotic lifestyle.</title>
        <authorList>
            <person name="Lemos L."/>
            <person name="Medeiros J."/>
            <person name="Andreote F."/>
            <person name="Fernandes G."/>
            <person name="Varani A."/>
            <person name="Oliveira G."/>
            <person name="Pylro V."/>
        </authorList>
    </citation>
    <scope>NUCLEOTIDE SEQUENCE [LARGE SCALE GENOMIC DNA]</scope>
    <source>
        <strain evidence="2">AMD02</strain>
    </source>
</reference>
<proteinExistence type="predicted"/>
<dbReference type="EMBL" id="SCKX01000001">
    <property type="protein sequence ID" value="RWZ78766.1"/>
    <property type="molecule type" value="Genomic_DNA"/>
</dbReference>
<name>A0A4Q0AI95_9BACT</name>
<evidence type="ECO:0000256" key="1">
    <source>
        <dbReference type="SAM" id="Phobius"/>
    </source>
</evidence>
<feature type="transmembrane region" description="Helical" evidence="1">
    <location>
        <begin position="26"/>
        <end position="51"/>
    </location>
</feature>
<keyword evidence="1" id="KW-1133">Transmembrane helix</keyword>
<feature type="transmembrane region" description="Helical" evidence="1">
    <location>
        <begin position="102"/>
        <end position="123"/>
    </location>
</feature>
<dbReference type="Proteomes" id="UP000289257">
    <property type="component" value="Unassembled WGS sequence"/>
</dbReference>
<sequence>MVQYSAEHYEKLLFERANNTLKTHGLVSIIFGALGILFGIFLLFVMSLGTISDGSYNATNSPLGLLFVAVLMLVFWFLPHIYLIVAGYYLMRQPNPRLAKMLIIINLVIGVFYNFILLVFAIINLTQSSDYEREYHNHHKPVHHES</sequence>
<dbReference type="AlphaFoldDB" id="A0A4Q0AI95"/>
<evidence type="ECO:0000313" key="3">
    <source>
        <dbReference type="Proteomes" id="UP000289257"/>
    </source>
</evidence>
<feature type="transmembrane region" description="Helical" evidence="1">
    <location>
        <begin position="63"/>
        <end position="90"/>
    </location>
</feature>
<evidence type="ECO:0000313" key="2">
    <source>
        <dbReference type="EMBL" id="RWZ78766.1"/>
    </source>
</evidence>
<accession>A0A4Q0AI95</accession>
<keyword evidence="1" id="KW-0472">Membrane</keyword>
<organism evidence="2 3">
    <name type="scientific">Candidatus Microsaccharimonas sossegonensis</name>
    <dbReference type="NCBI Taxonomy" id="2506948"/>
    <lineage>
        <taxon>Bacteria</taxon>
        <taxon>Candidatus Saccharimonadota</taxon>
        <taxon>Candidatus Saccharimonadia</taxon>
        <taxon>Candidatus Saccharimonadales</taxon>
        <taxon>Candidatus Saccharimonadaceae</taxon>
        <taxon>Candidatus Microsaccharimonas</taxon>
    </lineage>
</organism>
<comment type="caution">
    <text evidence="2">The sequence shown here is derived from an EMBL/GenBank/DDBJ whole genome shotgun (WGS) entry which is preliminary data.</text>
</comment>
<gene>
    <name evidence="2" type="ORF">EOT05_03405</name>
</gene>
<keyword evidence="3" id="KW-1185">Reference proteome</keyword>